<comment type="caution">
    <text evidence="5">The sequence shown here is derived from an EMBL/GenBank/DDBJ whole genome shotgun (WGS) entry which is preliminary data.</text>
</comment>
<evidence type="ECO:0000256" key="4">
    <source>
        <dbReference type="ARBA" id="ARBA00022932"/>
    </source>
</evidence>
<dbReference type="NCBIfam" id="TIGR01128">
    <property type="entry name" value="holA"/>
    <property type="match status" value="1"/>
</dbReference>
<reference evidence="5 6" key="1">
    <citation type="submission" date="2023-02" db="EMBL/GenBank/DDBJ databases">
        <title>Host association and intracellularity evolved multiple times independently in the Rickettsiales.</title>
        <authorList>
            <person name="Castelli M."/>
            <person name="Nardi T."/>
            <person name="Gammuto L."/>
            <person name="Bellinzona G."/>
            <person name="Sabaneyeva E."/>
            <person name="Potekhin A."/>
            <person name="Serra V."/>
            <person name="Petroni G."/>
            <person name="Sassera D."/>
        </authorList>
    </citation>
    <scope>NUCLEOTIDE SEQUENCE [LARGE SCALE GENOMIC DNA]</scope>
    <source>
        <strain evidence="5 6">BOD18</strain>
    </source>
</reference>
<dbReference type="SUPFAM" id="SSF52540">
    <property type="entry name" value="P-loop containing nucleoside triphosphate hydrolases"/>
    <property type="match status" value="1"/>
</dbReference>
<evidence type="ECO:0000313" key="5">
    <source>
        <dbReference type="EMBL" id="MDZ5762312.1"/>
    </source>
</evidence>
<gene>
    <name evidence="5" type="ORF">Cyrtocomes_00691</name>
</gene>
<dbReference type="Proteomes" id="UP001293791">
    <property type="component" value="Unassembled WGS sequence"/>
</dbReference>
<keyword evidence="4" id="KW-0239">DNA-directed DNA polymerase</keyword>
<dbReference type="RefSeq" id="WP_322497781.1">
    <property type="nucleotide sequence ID" value="NZ_JARGYT010000036.1"/>
</dbReference>
<dbReference type="InterPro" id="IPR005790">
    <property type="entry name" value="DNA_polIII_delta"/>
</dbReference>
<protein>
    <submittedName>
        <fullName evidence="5">DNA polymerase III subunit delta</fullName>
    </submittedName>
</protein>
<dbReference type="EMBL" id="JARGYT010000036">
    <property type="protein sequence ID" value="MDZ5762312.1"/>
    <property type="molecule type" value="Genomic_DNA"/>
</dbReference>
<dbReference type="PANTHER" id="PTHR34388:SF1">
    <property type="entry name" value="DNA POLYMERASE III SUBUNIT DELTA"/>
    <property type="match status" value="1"/>
</dbReference>
<keyword evidence="2" id="KW-0548">Nucleotidyltransferase</keyword>
<dbReference type="Gene3D" id="1.10.8.60">
    <property type="match status" value="1"/>
</dbReference>
<evidence type="ECO:0000256" key="2">
    <source>
        <dbReference type="ARBA" id="ARBA00022695"/>
    </source>
</evidence>
<evidence type="ECO:0000313" key="6">
    <source>
        <dbReference type="Proteomes" id="UP001293791"/>
    </source>
</evidence>
<evidence type="ECO:0000256" key="3">
    <source>
        <dbReference type="ARBA" id="ARBA00022705"/>
    </source>
</evidence>
<organism evidence="5 6">
    <name type="scientific">Candidatus Cyrtobacter comes</name>
    <dbReference type="NCBI Taxonomy" id="675776"/>
    <lineage>
        <taxon>Bacteria</taxon>
        <taxon>Pseudomonadati</taxon>
        <taxon>Pseudomonadota</taxon>
        <taxon>Alphaproteobacteria</taxon>
        <taxon>Rickettsiales</taxon>
        <taxon>Candidatus Midichloriaceae</taxon>
        <taxon>Candidatus Cyrtobacter</taxon>
    </lineage>
</organism>
<dbReference type="Gene3D" id="1.20.272.10">
    <property type="match status" value="1"/>
</dbReference>
<sequence length="325" mass="37185">MQIINIEQDSKTIASNFHIVLIYGKDEGMVSLFANKVSKYFSNPFNVADCISSIKYSDVNPSVLGDMIRERSLFVQKKIILVHECSEGINKELSLFIKNMQKMDQVMLLFIGGELKKNSAIVKCISETKNAKVVPCYEAQPFEIEQYIKKYLQERGMAFKRDLPPYLASILGSNLLNINQELEKILLLPQLKEVSISDIERLYIHDKGVDFFKIGELFCIKDYNAMSYIRNTTDIIQVLRAICYYLNRLIKVKACVNSGQNIDKATLALNPPLFFKNKETFLTILSNATAKSLYLKLENMLMIEKKVKQGILNGEAAFQCVLYYM</sequence>
<dbReference type="PANTHER" id="PTHR34388">
    <property type="entry name" value="DNA POLYMERASE III SUBUNIT DELTA"/>
    <property type="match status" value="1"/>
</dbReference>
<dbReference type="InterPro" id="IPR027417">
    <property type="entry name" value="P-loop_NTPase"/>
</dbReference>
<keyword evidence="3" id="KW-0235">DNA replication</keyword>
<evidence type="ECO:0000256" key="1">
    <source>
        <dbReference type="ARBA" id="ARBA00022679"/>
    </source>
</evidence>
<name>A0ABU5L862_9RICK</name>
<keyword evidence="1" id="KW-0808">Transferase</keyword>
<proteinExistence type="predicted"/>
<keyword evidence="6" id="KW-1185">Reference proteome</keyword>
<accession>A0ABU5L862</accession>